<organism evidence="2 3">
    <name type="scientific">Lachnospira intestinalis</name>
    <dbReference type="NCBI Taxonomy" id="3133158"/>
    <lineage>
        <taxon>Bacteria</taxon>
        <taxon>Bacillati</taxon>
        <taxon>Bacillota</taxon>
        <taxon>Clostridia</taxon>
        <taxon>Lachnospirales</taxon>
        <taxon>Lachnospiraceae</taxon>
        <taxon>Lachnospira</taxon>
    </lineage>
</organism>
<evidence type="ECO:0000313" key="2">
    <source>
        <dbReference type="EMBL" id="MEQ2553874.1"/>
    </source>
</evidence>
<feature type="compositionally biased region" description="Polar residues" evidence="1">
    <location>
        <begin position="20"/>
        <end position="31"/>
    </location>
</feature>
<dbReference type="Proteomes" id="UP001546774">
    <property type="component" value="Unassembled WGS sequence"/>
</dbReference>
<gene>
    <name evidence="2" type="ORF">WMO37_02455</name>
</gene>
<evidence type="ECO:0000313" key="3">
    <source>
        <dbReference type="Proteomes" id="UP001546774"/>
    </source>
</evidence>
<proteinExistence type="predicted"/>
<dbReference type="EMBL" id="JBBMFS010000002">
    <property type="protein sequence ID" value="MEQ2553874.1"/>
    <property type="molecule type" value="Genomic_DNA"/>
</dbReference>
<feature type="compositionally biased region" description="Basic and acidic residues" evidence="1">
    <location>
        <begin position="47"/>
        <end position="56"/>
    </location>
</feature>
<evidence type="ECO:0008006" key="4">
    <source>
        <dbReference type="Google" id="ProtNLM"/>
    </source>
</evidence>
<comment type="caution">
    <text evidence="2">The sequence shown here is derived from an EMBL/GenBank/DDBJ whole genome shotgun (WGS) entry which is preliminary data.</text>
</comment>
<keyword evidence="3" id="KW-1185">Reference proteome</keyword>
<protein>
    <recommendedName>
        <fullName evidence="4">Transposase</fullName>
    </recommendedName>
</protein>
<reference evidence="2" key="1">
    <citation type="submission" date="2024-03" db="EMBL/GenBank/DDBJ databases">
        <title>Human intestinal bacterial collection.</title>
        <authorList>
            <person name="Pauvert C."/>
            <person name="Hitch T.C.A."/>
            <person name="Clavel T."/>
        </authorList>
    </citation>
    <scope>NUCLEOTIDE SEQUENCE [LARGE SCALE GENOMIC DNA]</scope>
    <source>
        <strain evidence="2">CLA-AA-H89B</strain>
    </source>
</reference>
<evidence type="ECO:0000256" key="1">
    <source>
        <dbReference type="SAM" id="MobiDB-lite"/>
    </source>
</evidence>
<name>A0ABV1H2F8_9FIRM</name>
<sequence>MNIIIADLYVEEKDMDRPWNSLQKNPVQTAKMQRGKAQRGQVQESKIQTDKIKKEKPQRMIVTDETSVYGIDMACFHEKQEE</sequence>
<feature type="region of interest" description="Disordered" evidence="1">
    <location>
        <begin position="19"/>
        <end position="56"/>
    </location>
</feature>
<accession>A0ABV1H2F8</accession>